<feature type="binding site" evidence="8">
    <location>
        <begin position="776"/>
        <end position="780"/>
    </location>
    <ligand>
        <name>ATP</name>
        <dbReference type="ChEBI" id="CHEBI:30616"/>
    </ligand>
</feature>
<dbReference type="PROSITE" id="PS00112">
    <property type="entry name" value="PHOSPHAGEN_KINASE"/>
    <property type="match status" value="1"/>
</dbReference>
<evidence type="ECO:0000313" key="13">
    <source>
        <dbReference type="EMBL" id="CAL4073052.1"/>
    </source>
</evidence>
<dbReference type="InterPro" id="IPR014746">
    <property type="entry name" value="Gln_synth/guanido_kin_cat_dom"/>
</dbReference>
<feature type="domain" description="Phosphagen kinase N-terminal" evidence="11">
    <location>
        <begin position="505"/>
        <end position="587"/>
    </location>
</feature>
<sequence length="1066" mass="120118">QSPVQSQSVTFVSRLRHVYNYTSMSRLVSGHQVKVLDGAELSYIQRDFRAPQDGLVRLVPGNWLLPKAFTKCANKIYRTKFRSSDVVIMTPPKCGTTWLQEIIWTMKHNPDLNNPDATNDLATRSPMLEADMLFGDHIPDNPLKKIFEATFPGAKPDDAMSLALTENMPNPRVIKTHLPFSLLNKELLDTTKVVFAVRDPKDMILSFYHHHKLLKAHNYKGTLDNFITYATNDQIWYSPFWEMVNEAWLKQGHANLHIVHYEDMKNKPLEEYKRLNDFLGTSLTDDSLQKIVDYTNFSTMKGRADADSIKDMFNLDVAKKDGTFLRKGLVGESLKRFTPAQQTKVDVWTRKNTLKHKIKIRYSLSRGFSKDQLIKLKSITSIEAAIKQPSPKAEIASNAPKPEVVNRSSSTTSSHAIGNVVYQSPISVAARKAAIESPTPPPVAETPVVTETPVVAESPIIADPPVVAETPVIAETPVEEISESPTEEVATEESVVESQDVVNSKLEEYFNKLNSASDCKSLLKKYLTKDVYDQLKSKHTGNGASLLDVIQSGVENLDSGIGIYAPDAEAYSVFGPLFDPIIEDYHIGFTQSDTHPDKDFGDVDQFVNVDPEGDYVISTRVRCGRSIEGYPFNPLLTEHQYKAMEELVSSTLSGLEGELLGNYYPLTGMSKEVQQQLIDDHFLFKEGDRFLQSANACRFWPTGRGIYHNNDKTFLVWCNEEDHLRIISMQKGGDLGQIYRRLTNAVRQIETRIPFSHHNRLGFLTFCPTNLGTTVRASVHIKLPKLAANREKLEEVATKFNLQVRGTRGEHTEAEGGIYDISNKRRMGLTEFKAVMEMQQGILELIKIEKEMSGDQEIYDTAISTSEQDNEQEVYDTAVATADVNEENIYENEASEEEGEEEHIYVNLDAEIANKLEEYYKTLRSATDCKSLLKKYLTRNVFNELRDKKTSLGATLLDVIQSGVENLDSGIGIYAPDAEAYTLFSPLFDPIIEDYHVGFSQSDRHPSKNFGDVSQFTNLDPEGEYVISTRVRCGRSMVGYAFNPCLTEKEYQKARFHQALGNLKVS</sequence>
<feature type="domain" description="Phosphagen kinase C-terminal" evidence="12">
    <location>
        <begin position="615"/>
        <end position="852"/>
    </location>
</feature>
<reference evidence="13 14" key="1">
    <citation type="submission" date="2024-05" db="EMBL/GenBank/DDBJ databases">
        <authorList>
            <person name="Wallberg A."/>
        </authorList>
    </citation>
    <scope>NUCLEOTIDE SEQUENCE [LARGE SCALE GENOMIC DNA]</scope>
</reference>
<dbReference type="InterPro" id="IPR022415">
    <property type="entry name" value="ATP-guanido_PTrfase_AS"/>
</dbReference>
<accession>A0AAV2Q7A0</accession>
<dbReference type="Gene3D" id="1.10.135.10">
    <property type="entry name" value="ATP:guanido phosphotransferase, N-terminal domain"/>
    <property type="match status" value="2"/>
</dbReference>
<dbReference type="PANTHER" id="PTHR11547:SF38">
    <property type="entry name" value="ARGININE KINASE 1-RELATED"/>
    <property type="match status" value="1"/>
</dbReference>
<evidence type="ECO:0000256" key="8">
    <source>
        <dbReference type="PROSITE-ProRule" id="PRU00843"/>
    </source>
</evidence>
<dbReference type="InterPro" id="IPR022413">
    <property type="entry name" value="ATP-guanido_PTrfase_N"/>
</dbReference>
<keyword evidence="3 8" id="KW-0808">Transferase</keyword>
<dbReference type="FunFam" id="1.10.135.10:FF:000003">
    <property type="entry name" value="Three-domain arginine kinase"/>
    <property type="match status" value="2"/>
</dbReference>
<dbReference type="InterPro" id="IPR036802">
    <property type="entry name" value="ATP-guanido_PTrfase_N_sf"/>
</dbReference>
<dbReference type="Pfam" id="PF00217">
    <property type="entry name" value="ATP-gua_Ptrans"/>
    <property type="match status" value="1"/>
</dbReference>
<feature type="region of interest" description="Disordered" evidence="10">
    <location>
        <begin position="389"/>
        <end position="412"/>
    </location>
</feature>
<dbReference type="InterPro" id="IPR027417">
    <property type="entry name" value="P-loop_NTPase"/>
</dbReference>
<feature type="binding site" evidence="8">
    <location>
        <position position="681"/>
    </location>
    <ligand>
        <name>ATP</name>
        <dbReference type="ChEBI" id="CHEBI:30616"/>
    </ligand>
</feature>
<evidence type="ECO:0000256" key="2">
    <source>
        <dbReference type="ARBA" id="ARBA00012230"/>
    </source>
</evidence>
<feature type="domain" description="Phosphagen kinase C-terminal" evidence="12">
    <location>
        <begin position="1025"/>
        <end position="1066"/>
    </location>
</feature>
<dbReference type="SUPFAM" id="SSF52540">
    <property type="entry name" value="P-loop containing nucleoside triphosphate hydrolases"/>
    <property type="match status" value="1"/>
</dbReference>
<name>A0AAV2Q7A0_MEGNR</name>
<dbReference type="Pfam" id="PF00685">
    <property type="entry name" value="Sulfotransfer_1"/>
    <property type="match status" value="1"/>
</dbReference>
<dbReference type="GO" id="GO:0008146">
    <property type="term" value="F:sulfotransferase activity"/>
    <property type="evidence" value="ECO:0007669"/>
    <property type="project" value="InterPro"/>
</dbReference>
<dbReference type="Proteomes" id="UP001497623">
    <property type="component" value="Unassembled WGS sequence"/>
</dbReference>
<dbReference type="Gene3D" id="3.40.50.300">
    <property type="entry name" value="P-loop containing nucleotide triphosphate hydrolases"/>
    <property type="match status" value="1"/>
</dbReference>
<feature type="binding site" evidence="8">
    <location>
        <begin position="1028"/>
        <end position="1032"/>
    </location>
    <ligand>
        <name>ATP</name>
        <dbReference type="ChEBI" id="CHEBI:30616"/>
    </ligand>
</feature>
<dbReference type="InterPro" id="IPR022414">
    <property type="entry name" value="ATP-guanido_PTrfase_cat"/>
</dbReference>
<gene>
    <name evidence="13" type="ORF">MNOR_LOCUS9007</name>
</gene>
<evidence type="ECO:0000256" key="1">
    <source>
        <dbReference type="ARBA" id="ARBA00006798"/>
    </source>
</evidence>
<dbReference type="EC" id="2.7.3.3" evidence="2"/>
<comment type="caution">
    <text evidence="13">The sequence shown here is derived from an EMBL/GenBank/DDBJ whole genome shotgun (WGS) entry which is preliminary data.</text>
</comment>
<evidence type="ECO:0000313" key="14">
    <source>
        <dbReference type="Proteomes" id="UP001497623"/>
    </source>
</evidence>
<evidence type="ECO:0000256" key="7">
    <source>
        <dbReference type="PROSITE-ProRule" id="PRU00842"/>
    </source>
</evidence>
<dbReference type="EMBL" id="CAXKWB010004264">
    <property type="protein sequence ID" value="CAL4073052.1"/>
    <property type="molecule type" value="Genomic_DNA"/>
</dbReference>
<keyword evidence="4 8" id="KW-0547">Nucleotide-binding</keyword>
<dbReference type="PANTHER" id="PTHR11547">
    <property type="entry name" value="ARGININE OR CREATINE KINASE"/>
    <property type="match status" value="1"/>
</dbReference>
<dbReference type="InterPro" id="IPR000749">
    <property type="entry name" value="ATP-guanido_PTrfase"/>
</dbReference>
<keyword evidence="14" id="KW-1185">Reference proteome</keyword>
<dbReference type="GO" id="GO:0004054">
    <property type="term" value="F:arginine kinase activity"/>
    <property type="evidence" value="ECO:0007669"/>
    <property type="project" value="UniProtKB-EC"/>
</dbReference>
<dbReference type="PROSITE" id="PS51510">
    <property type="entry name" value="PHOSPHAGEN_KINASE_C"/>
    <property type="match status" value="2"/>
</dbReference>
<dbReference type="Pfam" id="PF02807">
    <property type="entry name" value="ATP-gua_PtransN"/>
    <property type="match status" value="2"/>
</dbReference>
<dbReference type="GO" id="GO:0004111">
    <property type="term" value="F:creatine kinase activity"/>
    <property type="evidence" value="ECO:0007669"/>
    <property type="project" value="InterPro"/>
</dbReference>
<comment type="caution">
    <text evidence="8">Lacks conserved residue(s) required for the propagation of feature annotation.</text>
</comment>
<feature type="binding site" evidence="8">
    <location>
        <begin position="805"/>
        <end position="810"/>
    </location>
    <ligand>
        <name>ATP</name>
        <dbReference type="ChEBI" id="CHEBI:30616"/>
    </ligand>
</feature>
<dbReference type="PROSITE" id="PS51509">
    <property type="entry name" value="PHOSPHAGEN_KINASE_N"/>
    <property type="match status" value="2"/>
</dbReference>
<evidence type="ECO:0000256" key="3">
    <source>
        <dbReference type="ARBA" id="ARBA00022679"/>
    </source>
</evidence>
<dbReference type="InterPro" id="IPR000863">
    <property type="entry name" value="Sulfotransferase_dom"/>
</dbReference>
<keyword evidence="6 8" id="KW-0067">ATP-binding</keyword>
<organism evidence="13 14">
    <name type="scientific">Meganyctiphanes norvegica</name>
    <name type="common">Northern krill</name>
    <name type="synonym">Thysanopoda norvegica</name>
    <dbReference type="NCBI Taxonomy" id="48144"/>
    <lineage>
        <taxon>Eukaryota</taxon>
        <taxon>Metazoa</taxon>
        <taxon>Ecdysozoa</taxon>
        <taxon>Arthropoda</taxon>
        <taxon>Crustacea</taxon>
        <taxon>Multicrustacea</taxon>
        <taxon>Malacostraca</taxon>
        <taxon>Eumalacostraca</taxon>
        <taxon>Eucarida</taxon>
        <taxon>Euphausiacea</taxon>
        <taxon>Euphausiidae</taxon>
        <taxon>Meganyctiphanes</taxon>
    </lineage>
</organism>
<evidence type="ECO:0000256" key="4">
    <source>
        <dbReference type="ARBA" id="ARBA00022741"/>
    </source>
</evidence>
<evidence type="ECO:0000256" key="5">
    <source>
        <dbReference type="ARBA" id="ARBA00022777"/>
    </source>
</evidence>
<feature type="non-terminal residue" evidence="13">
    <location>
        <position position="1"/>
    </location>
</feature>
<proteinExistence type="inferred from homology"/>
<dbReference type="CDD" id="cd07932">
    <property type="entry name" value="arginine_kinase_like"/>
    <property type="match status" value="1"/>
</dbReference>
<evidence type="ECO:0000256" key="10">
    <source>
        <dbReference type="SAM" id="MobiDB-lite"/>
    </source>
</evidence>
<feature type="binding site" evidence="8">
    <location>
        <begin position="618"/>
        <end position="622"/>
    </location>
    <ligand>
        <name>ATP</name>
        <dbReference type="ChEBI" id="CHEBI:30616"/>
    </ligand>
</feature>
<keyword evidence="5 8" id="KW-0418">Kinase</keyword>
<dbReference type="SUPFAM" id="SSF48034">
    <property type="entry name" value="Guanido kinase N-terminal domain"/>
    <property type="match status" value="2"/>
</dbReference>
<dbReference type="AlphaFoldDB" id="A0AAV2Q7A0"/>
<evidence type="ECO:0000256" key="6">
    <source>
        <dbReference type="ARBA" id="ARBA00022840"/>
    </source>
</evidence>
<evidence type="ECO:0000256" key="9">
    <source>
        <dbReference type="RuleBase" id="RU000505"/>
    </source>
</evidence>
<protein>
    <recommendedName>
        <fullName evidence="2">arginine kinase</fullName>
        <ecNumber evidence="2">2.7.3.3</ecNumber>
    </recommendedName>
</protein>
<dbReference type="Gene3D" id="3.30.590.10">
    <property type="entry name" value="Glutamine synthetase/guanido kinase, catalytic domain"/>
    <property type="match status" value="2"/>
</dbReference>
<dbReference type="GO" id="GO:0005524">
    <property type="term" value="F:ATP binding"/>
    <property type="evidence" value="ECO:0007669"/>
    <property type="project" value="UniProtKB-UniRule"/>
</dbReference>
<dbReference type="SUPFAM" id="SSF55931">
    <property type="entry name" value="Glutamine synthetase/guanido kinase"/>
    <property type="match status" value="2"/>
</dbReference>
<dbReference type="FunFam" id="3.30.590.10:FF:000006">
    <property type="entry name" value="Arginine kinase 1"/>
    <property type="match status" value="1"/>
</dbReference>
<feature type="binding site" evidence="8">
    <location>
        <position position="725"/>
    </location>
    <ligand>
        <name>ATP</name>
        <dbReference type="ChEBI" id="CHEBI:30616"/>
    </ligand>
</feature>
<feature type="domain" description="Phosphagen kinase N-terminal" evidence="11">
    <location>
        <begin position="915"/>
        <end position="997"/>
    </location>
</feature>
<dbReference type="GO" id="GO:0046314">
    <property type="term" value="P:phosphocreatine biosynthetic process"/>
    <property type="evidence" value="ECO:0007669"/>
    <property type="project" value="InterPro"/>
</dbReference>
<evidence type="ECO:0000259" key="11">
    <source>
        <dbReference type="PROSITE" id="PS51509"/>
    </source>
</evidence>
<comment type="similarity">
    <text evidence="1 7 9">Belongs to the ATP:guanido phosphotransferase family.</text>
</comment>
<dbReference type="GO" id="GO:0005615">
    <property type="term" value="C:extracellular space"/>
    <property type="evidence" value="ECO:0007669"/>
    <property type="project" value="TreeGrafter"/>
</dbReference>
<evidence type="ECO:0000259" key="12">
    <source>
        <dbReference type="PROSITE" id="PS51510"/>
    </source>
</evidence>